<keyword evidence="3" id="KW-1185">Reference proteome</keyword>
<comment type="caution">
    <text evidence="2">The sequence shown here is derived from an EMBL/GenBank/DDBJ whole genome shotgun (WGS) entry which is preliminary data.</text>
</comment>
<dbReference type="Proteomes" id="UP001211907">
    <property type="component" value="Unassembled WGS sequence"/>
</dbReference>
<proteinExistence type="predicted"/>
<evidence type="ECO:0000313" key="2">
    <source>
        <dbReference type="EMBL" id="KAJ3141903.1"/>
    </source>
</evidence>
<name>A0AAD5XID1_9FUNG</name>
<accession>A0AAD5XID1</accession>
<reference evidence="2" key="1">
    <citation type="submission" date="2020-05" db="EMBL/GenBank/DDBJ databases">
        <title>Phylogenomic resolution of chytrid fungi.</title>
        <authorList>
            <person name="Stajich J.E."/>
            <person name="Amses K."/>
            <person name="Simmons R."/>
            <person name="Seto K."/>
            <person name="Myers J."/>
            <person name="Bonds A."/>
            <person name="Quandt C.A."/>
            <person name="Barry K."/>
            <person name="Liu P."/>
            <person name="Grigoriev I."/>
            <person name="Longcore J.E."/>
            <person name="James T.Y."/>
        </authorList>
    </citation>
    <scope>NUCLEOTIDE SEQUENCE</scope>
    <source>
        <strain evidence="2">JEL0513</strain>
    </source>
</reference>
<sequence>MMIDVLNDSPAFVLQLLVTQTHVLGNDIENGSNSDSFLDGRDDADNGNGNGYNNNETNDINWSGDQRSFSFSPAGTEAVLISLADHILSRIEGTLNKGKEAFDRRTLLSSSVTVARTLSMLADRILAPPYAPRRYLFDFDGNDSKKMKMDTDFPLATTARDFTDRRDALVHRLAAIASFLQTHINTGGDEIVSRWICPCAAPAKAAQLTRVTIEAARACYAHCLSSKQRQPLMTTTAPDADCDPELALQLDKMGTCEQVLMFVIAEYHAHVLDVAKSLHHGHHDGNQIHRNSEWMHENNGKSNDTNNVCFDSIKAWSDPYVRLFYSECFAEMQAKILDTIQDASLRDRRRTANRQIDAFLQIVEGKKDTPESMLAELRRLSRLMKLDYDVLTNAFSFIDTANE</sequence>
<protein>
    <submittedName>
        <fullName evidence="2">Uncharacterized protein</fullName>
    </submittedName>
</protein>
<evidence type="ECO:0000313" key="3">
    <source>
        <dbReference type="Proteomes" id="UP001211907"/>
    </source>
</evidence>
<gene>
    <name evidence="2" type="ORF">HK100_005817</name>
</gene>
<organism evidence="2 3">
    <name type="scientific">Physocladia obscura</name>
    <dbReference type="NCBI Taxonomy" id="109957"/>
    <lineage>
        <taxon>Eukaryota</taxon>
        <taxon>Fungi</taxon>
        <taxon>Fungi incertae sedis</taxon>
        <taxon>Chytridiomycota</taxon>
        <taxon>Chytridiomycota incertae sedis</taxon>
        <taxon>Chytridiomycetes</taxon>
        <taxon>Chytridiales</taxon>
        <taxon>Chytriomycetaceae</taxon>
        <taxon>Physocladia</taxon>
    </lineage>
</organism>
<feature type="region of interest" description="Disordered" evidence="1">
    <location>
        <begin position="34"/>
        <end position="59"/>
    </location>
</feature>
<evidence type="ECO:0000256" key="1">
    <source>
        <dbReference type="SAM" id="MobiDB-lite"/>
    </source>
</evidence>
<dbReference type="EMBL" id="JADGJH010000027">
    <property type="protein sequence ID" value="KAJ3141903.1"/>
    <property type="molecule type" value="Genomic_DNA"/>
</dbReference>
<dbReference type="AlphaFoldDB" id="A0AAD5XID1"/>